<keyword evidence="3" id="KW-1185">Reference proteome</keyword>
<organism evidence="2 3">
    <name type="scientific">Streptomyces phyllanthi</name>
    <dbReference type="NCBI Taxonomy" id="1803180"/>
    <lineage>
        <taxon>Bacteria</taxon>
        <taxon>Bacillati</taxon>
        <taxon>Actinomycetota</taxon>
        <taxon>Actinomycetes</taxon>
        <taxon>Kitasatosporales</taxon>
        <taxon>Streptomycetaceae</taxon>
        <taxon>Streptomyces</taxon>
    </lineage>
</organism>
<dbReference type="Proteomes" id="UP000326979">
    <property type="component" value="Unassembled WGS sequence"/>
</dbReference>
<comment type="caution">
    <text evidence="2">The sequence shown here is derived from an EMBL/GenBank/DDBJ whole genome shotgun (WGS) entry which is preliminary data.</text>
</comment>
<dbReference type="EMBL" id="VJZE01000041">
    <property type="protein sequence ID" value="MPY40046.1"/>
    <property type="molecule type" value="Genomic_DNA"/>
</dbReference>
<dbReference type="OrthoDB" id="799809at2"/>
<name>A0A5N8VZD0_9ACTN</name>
<evidence type="ECO:0000313" key="2">
    <source>
        <dbReference type="EMBL" id="MPY40046.1"/>
    </source>
</evidence>
<evidence type="ECO:0000313" key="3">
    <source>
        <dbReference type="Proteomes" id="UP000326979"/>
    </source>
</evidence>
<reference evidence="2 3" key="1">
    <citation type="submission" date="2019-07" db="EMBL/GenBank/DDBJ databases">
        <title>New species of Amycolatopsis and Streptomyces.</title>
        <authorList>
            <person name="Duangmal K."/>
            <person name="Teo W.F.A."/>
            <person name="Lipun K."/>
        </authorList>
    </citation>
    <scope>NUCLEOTIDE SEQUENCE [LARGE SCALE GENOMIC DNA]</scope>
    <source>
        <strain evidence="2 3">TISTR 2346</strain>
    </source>
</reference>
<protein>
    <submittedName>
        <fullName evidence="2">Uncharacterized protein</fullName>
    </submittedName>
</protein>
<dbReference type="RefSeq" id="WP_152782131.1">
    <property type="nucleotide sequence ID" value="NZ_BAABEQ010000015.1"/>
</dbReference>
<proteinExistence type="predicted"/>
<dbReference type="AlphaFoldDB" id="A0A5N8VZD0"/>
<evidence type="ECO:0000256" key="1">
    <source>
        <dbReference type="SAM" id="MobiDB-lite"/>
    </source>
</evidence>
<sequence>MAVAPRPGTGDTLGPAHGMSHAVGGPGPILGVRSFARVSGRETDRWLRQPIRCTRLPTGRIRLNCLRDAATEAARIRAGLRTDPVGAPR</sequence>
<accession>A0A5N8VZD0</accession>
<feature type="region of interest" description="Disordered" evidence="1">
    <location>
        <begin position="1"/>
        <end position="27"/>
    </location>
</feature>
<gene>
    <name evidence="2" type="ORF">FNH04_09030</name>
</gene>